<dbReference type="PROSITE" id="PS51471">
    <property type="entry name" value="FE2OG_OXY"/>
    <property type="match status" value="1"/>
</dbReference>
<dbReference type="InterPro" id="IPR005123">
    <property type="entry name" value="Oxoglu/Fe-dep_dioxygenase_dom"/>
</dbReference>
<dbReference type="OrthoDB" id="271595at2759"/>
<dbReference type="GO" id="GO:0016491">
    <property type="term" value="F:oxidoreductase activity"/>
    <property type="evidence" value="ECO:0007669"/>
    <property type="project" value="TreeGrafter"/>
</dbReference>
<gene>
    <name evidence="2" type="ORF">EDB81DRAFT_808906</name>
</gene>
<dbReference type="PANTHER" id="PTHR12463">
    <property type="entry name" value="OXYGENASE-RELATED"/>
    <property type="match status" value="1"/>
</dbReference>
<dbReference type="GO" id="GO:0070988">
    <property type="term" value="P:demethylation"/>
    <property type="evidence" value="ECO:0007669"/>
    <property type="project" value="InterPro"/>
</dbReference>
<keyword evidence="3" id="KW-1185">Reference proteome</keyword>
<dbReference type="Pfam" id="PF13532">
    <property type="entry name" value="2OG-FeII_Oxy_2"/>
    <property type="match status" value="1"/>
</dbReference>
<dbReference type="GO" id="GO:0032451">
    <property type="term" value="F:demethylase activity"/>
    <property type="evidence" value="ECO:0007669"/>
    <property type="project" value="TreeGrafter"/>
</dbReference>
<dbReference type="PANTHER" id="PTHR12463:SF1">
    <property type="entry name" value="2-OXOGLUTARATE AND FE-DEPENDENT OXYGENASE FAMILY PROTEIN"/>
    <property type="match status" value="1"/>
</dbReference>
<proteinExistence type="predicted"/>
<feature type="domain" description="Fe2OG dioxygenase" evidence="1">
    <location>
        <begin position="82"/>
        <end position="184"/>
    </location>
</feature>
<dbReference type="SUPFAM" id="SSF51197">
    <property type="entry name" value="Clavaminate synthase-like"/>
    <property type="match status" value="1"/>
</dbReference>
<dbReference type="AlphaFoldDB" id="A0A9P9IQX7"/>
<comment type="caution">
    <text evidence="2">The sequence shown here is derived from an EMBL/GenBank/DDBJ whole genome shotgun (WGS) entry which is preliminary data.</text>
</comment>
<name>A0A9P9IQX7_9HYPO</name>
<sequence length="242" mass="28016">MEELPISPSGILMQTDFITPAHEEKLVHIFQNELEWPDRSGRLSLHYGYTFSYKTFGIDEDTPFKPFPEWLVPLLPITEGRQPDQVCLQHYAPGTGIPPHVDTHSTYDQLYALSLGSPVFMQFRDKVSDQRTDVDLVPRSMIKMSGDSRLHWTHSIKSRKTDTLPDGTVRPRQDRWSITYRWLREGGECECGNENLCDTAQRRIGVEREYRWKQYEADAKKDDQIKVEGEKGVSITEESLKV</sequence>
<evidence type="ECO:0000313" key="2">
    <source>
        <dbReference type="EMBL" id="KAH7129226.1"/>
    </source>
</evidence>
<organism evidence="2 3">
    <name type="scientific">Dactylonectria macrodidyma</name>
    <dbReference type="NCBI Taxonomy" id="307937"/>
    <lineage>
        <taxon>Eukaryota</taxon>
        <taxon>Fungi</taxon>
        <taxon>Dikarya</taxon>
        <taxon>Ascomycota</taxon>
        <taxon>Pezizomycotina</taxon>
        <taxon>Sordariomycetes</taxon>
        <taxon>Hypocreomycetidae</taxon>
        <taxon>Hypocreales</taxon>
        <taxon>Nectriaceae</taxon>
        <taxon>Dactylonectria</taxon>
    </lineage>
</organism>
<accession>A0A9P9IQX7</accession>
<dbReference type="EMBL" id="JAGMUV010000018">
    <property type="protein sequence ID" value="KAH7129226.1"/>
    <property type="molecule type" value="Genomic_DNA"/>
</dbReference>
<dbReference type="InterPro" id="IPR037151">
    <property type="entry name" value="AlkB-like_sf"/>
</dbReference>
<evidence type="ECO:0000313" key="3">
    <source>
        <dbReference type="Proteomes" id="UP000738349"/>
    </source>
</evidence>
<dbReference type="Gene3D" id="2.60.120.590">
    <property type="entry name" value="Alpha-ketoglutarate-dependent dioxygenase AlkB-like"/>
    <property type="match status" value="1"/>
</dbReference>
<reference evidence="2" key="1">
    <citation type="journal article" date="2021" name="Nat. Commun.">
        <title>Genetic determinants of endophytism in the Arabidopsis root mycobiome.</title>
        <authorList>
            <person name="Mesny F."/>
            <person name="Miyauchi S."/>
            <person name="Thiergart T."/>
            <person name="Pickel B."/>
            <person name="Atanasova L."/>
            <person name="Karlsson M."/>
            <person name="Huettel B."/>
            <person name="Barry K.W."/>
            <person name="Haridas S."/>
            <person name="Chen C."/>
            <person name="Bauer D."/>
            <person name="Andreopoulos W."/>
            <person name="Pangilinan J."/>
            <person name="LaButti K."/>
            <person name="Riley R."/>
            <person name="Lipzen A."/>
            <person name="Clum A."/>
            <person name="Drula E."/>
            <person name="Henrissat B."/>
            <person name="Kohler A."/>
            <person name="Grigoriev I.V."/>
            <person name="Martin F.M."/>
            <person name="Hacquard S."/>
        </authorList>
    </citation>
    <scope>NUCLEOTIDE SEQUENCE</scope>
    <source>
        <strain evidence="2">MPI-CAGE-AT-0147</strain>
    </source>
</reference>
<protein>
    <recommendedName>
        <fullName evidence="1">Fe2OG dioxygenase domain-containing protein</fullName>
    </recommendedName>
</protein>
<dbReference type="Proteomes" id="UP000738349">
    <property type="component" value="Unassembled WGS sequence"/>
</dbReference>
<evidence type="ECO:0000259" key="1">
    <source>
        <dbReference type="PROSITE" id="PS51471"/>
    </source>
</evidence>
<dbReference type="InterPro" id="IPR027450">
    <property type="entry name" value="AlkB-like"/>
</dbReference>
<dbReference type="InterPro" id="IPR032857">
    <property type="entry name" value="ALKBH4"/>
</dbReference>